<dbReference type="Proteomes" id="UP000636960">
    <property type="component" value="Unassembled WGS sequence"/>
</dbReference>
<sequence>MPGDPGGAGGSDQDRLEPGQLRLGPVQQHQGVEQFGTAHRAASTVGGGASGTGDTARTAGARLLNRVCGADDSGNCRGEIAIRWSVEHAFPSRVIVTMTNLLSSFR</sequence>
<name>A0A919N2R1_9ACTN</name>
<keyword evidence="3" id="KW-1185">Reference proteome</keyword>
<protein>
    <submittedName>
        <fullName evidence="2">Uncharacterized protein</fullName>
    </submittedName>
</protein>
<evidence type="ECO:0000256" key="1">
    <source>
        <dbReference type="SAM" id="MobiDB-lite"/>
    </source>
</evidence>
<evidence type="ECO:0000313" key="2">
    <source>
        <dbReference type="EMBL" id="GIF01453.1"/>
    </source>
</evidence>
<comment type="caution">
    <text evidence="2">The sequence shown here is derived from an EMBL/GenBank/DDBJ whole genome shotgun (WGS) entry which is preliminary data.</text>
</comment>
<dbReference type="AlphaFoldDB" id="A0A919N2R1"/>
<proteinExistence type="predicted"/>
<feature type="compositionally biased region" description="Gly residues" evidence="1">
    <location>
        <begin position="1"/>
        <end position="10"/>
    </location>
</feature>
<reference evidence="2" key="1">
    <citation type="submission" date="2021-01" db="EMBL/GenBank/DDBJ databases">
        <title>Whole genome shotgun sequence of Actinoplanes rishiriensis NBRC 108556.</title>
        <authorList>
            <person name="Komaki H."/>
            <person name="Tamura T."/>
        </authorList>
    </citation>
    <scope>NUCLEOTIDE SEQUENCE</scope>
    <source>
        <strain evidence="2">NBRC 108556</strain>
    </source>
</reference>
<dbReference type="EMBL" id="BOMV01000104">
    <property type="protein sequence ID" value="GIF01453.1"/>
    <property type="molecule type" value="Genomic_DNA"/>
</dbReference>
<gene>
    <name evidence="2" type="ORF">Ari01nite_89170</name>
</gene>
<accession>A0A919N2R1</accession>
<organism evidence="2 3">
    <name type="scientific">Paractinoplanes rishiriensis</name>
    <dbReference type="NCBI Taxonomy" id="1050105"/>
    <lineage>
        <taxon>Bacteria</taxon>
        <taxon>Bacillati</taxon>
        <taxon>Actinomycetota</taxon>
        <taxon>Actinomycetes</taxon>
        <taxon>Micromonosporales</taxon>
        <taxon>Micromonosporaceae</taxon>
        <taxon>Paractinoplanes</taxon>
    </lineage>
</organism>
<feature type="region of interest" description="Disordered" evidence="1">
    <location>
        <begin position="1"/>
        <end position="24"/>
    </location>
</feature>
<evidence type="ECO:0000313" key="3">
    <source>
        <dbReference type="Proteomes" id="UP000636960"/>
    </source>
</evidence>